<evidence type="ECO:0000256" key="1">
    <source>
        <dbReference type="ARBA" id="ARBA00022491"/>
    </source>
</evidence>
<keyword evidence="3" id="KW-0694">RNA-binding</keyword>
<evidence type="ECO:0000313" key="4">
    <source>
        <dbReference type="EMBL" id="MFC6034805.1"/>
    </source>
</evidence>
<dbReference type="RefSeq" id="WP_379879857.1">
    <property type="nucleotide sequence ID" value="NZ_JBHPON010000001.1"/>
</dbReference>
<comment type="caution">
    <text evidence="4">The sequence shown here is derived from an EMBL/GenBank/DDBJ whole genome shotgun (WGS) entry which is preliminary data.</text>
</comment>
<organism evidence="4 5">
    <name type="scientific">Hyphococcus aureus</name>
    <dbReference type="NCBI Taxonomy" id="2666033"/>
    <lineage>
        <taxon>Bacteria</taxon>
        <taxon>Pseudomonadati</taxon>
        <taxon>Pseudomonadota</taxon>
        <taxon>Alphaproteobacteria</taxon>
        <taxon>Parvularculales</taxon>
        <taxon>Parvularculaceae</taxon>
        <taxon>Hyphococcus</taxon>
    </lineage>
</organism>
<dbReference type="InterPro" id="IPR009967">
    <property type="entry name" value="Flagellum_FlbT"/>
</dbReference>
<evidence type="ECO:0000256" key="3">
    <source>
        <dbReference type="ARBA" id="ARBA00022884"/>
    </source>
</evidence>
<dbReference type="EMBL" id="JBHPON010000001">
    <property type="protein sequence ID" value="MFC6034805.1"/>
    <property type="molecule type" value="Genomic_DNA"/>
</dbReference>
<evidence type="ECO:0000313" key="5">
    <source>
        <dbReference type="Proteomes" id="UP001596116"/>
    </source>
</evidence>
<keyword evidence="2" id="KW-1005">Bacterial flagellum biogenesis</keyword>
<gene>
    <name evidence="4" type="ORF">ACFMB1_04570</name>
</gene>
<dbReference type="Proteomes" id="UP001596116">
    <property type="component" value="Unassembled WGS sequence"/>
</dbReference>
<sequence>MSGLILKLRPHEELMINGVLVENGERNARLRVKTEGAHILRLKDALKPEEATTPLKRAYYIAQLAVAGQLSGVEAGAILTEALENASELSPDLDVETDLGACVARHDFYQVMRSLRGLAFADRAPDEDEGASPSGRAAAAI</sequence>
<accession>A0ABW1KSA4</accession>
<proteinExistence type="predicted"/>
<keyword evidence="5" id="KW-1185">Reference proteome</keyword>
<dbReference type="Pfam" id="PF07378">
    <property type="entry name" value="FlbT"/>
    <property type="match status" value="1"/>
</dbReference>
<protein>
    <submittedName>
        <fullName evidence="4">Flagellar biosynthesis repressor FlbT</fullName>
    </submittedName>
</protein>
<evidence type="ECO:0000256" key="2">
    <source>
        <dbReference type="ARBA" id="ARBA00022795"/>
    </source>
</evidence>
<keyword evidence="4" id="KW-0282">Flagellum</keyword>
<keyword evidence="4" id="KW-0966">Cell projection</keyword>
<reference evidence="4 5" key="1">
    <citation type="submission" date="2024-09" db="EMBL/GenBank/DDBJ databases">
        <authorList>
            <person name="Zhang Z.-H."/>
        </authorList>
    </citation>
    <scope>NUCLEOTIDE SEQUENCE [LARGE SCALE GENOMIC DNA]</scope>
    <source>
        <strain evidence="4 5">HHTR114</strain>
    </source>
</reference>
<name>A0ABW1KSA4_9PROT</name>
<keyword evidence="1" id="KW-0678">Repressor</keyword>
<keyword evidence="4" id="KW-0969">Cilium</keyword>